<dbReference type="InterPro" id="IPR053745">
    <property type="entry name" value="Viral_Tail_Comp_sf"/>
</dbReference>
<dbReference type="AlphaFoldDB" id="A0A084UCG4"/>
<evidence type="ECO:0008006" key="3">
    <source>
        <dbReference type="Google" id="ProtNLM"/>
    </source>
</evidence>
<gene>
    <name evidence="1" type="ORF">EL18_01688</name>
</gene>
<reference evidence="1 2" key="1">
    <citation type="submission" date="2014-05" db="EMBL/GenBank/DDBJ databases">
        <title>Draft Genome Sequence of Nitratireductor basaltis Strain UMTGB225, A Marine Bacterium Isolated from Green Barrel Tunicate.</title>
        <authorList>
            <person name="Gan H.Y."/>
        </authorList>
    </citation>
    <scope>NUCLEOTIDE SEQUENCE [LARGE SCALE GENOMIC DNA]</scope>
    <source>
        <strain evidence="1 2">UMTGB225</strain>
    </source>
</reference>
<dbReference type="eggNOG" id="ENOG5032YKK">
    <property type="taxonomic scope" value="Bacteria"/>
</dbReference>
<dbReference type="RefSeq" id="WP_036481727.1">
    <property type="nucleotide sequence ID" value="NZ_JMQM01000001.1"/>
</dbReference>
<proteinExistence type="predicted"/>
<evidence type="ECO:0000313" key="1">
    <source>
        <dbReference type="EMBL" id="KFB10650.1"/>
    </source>
</evidence>
<sequence length="137" mass="14988">MASPLLELQGAVFSALSQDAQLTGLIGPGKLHDLTPAELAFPYITFGRVTRHDWGTASEEGAEILFSLHVWSRKRGKAEALEVMERVTAILHDRPLALAEHHLINLRVEQEALSFNADLDAFHGSLRLRAVVEIAAG</sequence>
<dbReference type="Pfam" id="PF11367">
    <property type="entry name" value="Tail_completion_gp17"/>
    <property type="match status" value="1"/>
</dbReference>
<comment type="caution">
    <text evidence="1">The sequence shown here is derived from an EMBL/GenBank/DDBJ whole genome shotgun (WGS) entry which is preliminary data.</text>
</comment>
<dbReference type="OrthoDB" id="7630456at2"/>
<dbReference type="Proteomes" id="UP000053675">
    <property type="component" value="Unassembled WGS sequence"/>
</dbReference>
<keyword evidence="2" id="KW-1185">Reference proteome</keyword>
<dbReference type="EMBL" id="JMQM01000001">
    <property type="protein sequence ID" value="KFB10650.1"/>
    <property type="molecule type" value="Genomic_DNA"/>
</dbReference>
<protein>
    <recommendedName>
        <fullName evidence="3">DUF3168 domain-containing protein</fullName>
    </recommendedName>
</protein>
<dbReference type="InterPro" id="IPR021508">
    <property type="entry name" value="Gp17-like"/>
</dbReference>
<dbReference type="PATRIC" id="fig|472175.3.peg.1695"/>
<organism evidence="1 2">
    <name type="scientific">Nitratireductor basaltis</name>
    <dbReference type="NCBI Taxonomy" id="472175"/>
    <lineage>
        <taxon>Bacteria</taxon>
        <taxon>Pseudomonadati</taxon>
        <taxon>Pseudomonadota</taxon>
        <taxon>Alphaproteobacteria</taxon>
        <taxon>Hyphomicrobiales</taxon>
        <taxon>Phyllobacteriaceae</taxon>
        <taxon>Nitratireductor</taxon>
    </lineage>
</organism>
<name>A0A084UCG4_9HYPH</name>
<dbReference type="STRING" id="472175.EL18_01688"/>
<dbReference type="Gene3D" id="3.30.2000.30">
    <property type="match status" value="1"/>
</dbReference>
<accession>A0A084UCG4</accession>
<evidence type="ECO:0000313" key="2">
    <source>
        <dbReference type="Proteomes" id="UP000053675"/>
    </source>
</evidence>